<evidence type="ECO:0000256" key="1">
    <source>
        <dbReference type="ARBA" id="ARBA00022598"/>
    </source>
</evidence>
<organism evidence="4">
    <name type="scientific">Helobdella robusta</name>
    <name type="common">Californian leech</name>
    <dbReference type="NCBI Taxonomy" id="6412"/>
    <lineage>
        <taxon>Eukaryota</taxon>
        <taxon>Metazoa</taxon>
        <taxon>Spiralia</taxon>
        <taxon>Lophotrochozoa</taxon>
        <taxon>Annelida</taxon>
        <taxon>Clitellata</taxon>
        <taxon>Hirudinea</taxon>
        <taxon>Rhynchobdellida</taxon>
        <taxon>Glossiphoniidae</taxon>
        <taxon>Helobdella</taxon>
    </lineage>
</organism>
<evidence type="ECO:0000313" key="4">
    <source>
        <dbReference type="EMBL" id="ESN99820.1"/>
    </source>
</evidence>
<dbReference type="OrthoDB" id="202825at2759"/>
<dbReference type="OMA" id="WILPRER"/>
<dbReference type="eggNOG" id="KOG2158">
    <property type="taxonomic scope" value="Eukaryota"/>
</dbReference>
<dbReference type="EMBL" id="KB097070">
    <property type="protein sequence ID" value="ESN99820.1"/>
    <property type="molecule type" value="Genomic_DNA"/>
</dbReference>
<evidence type="ECO:0000256" key="3">
    <source>
        <dbReference type="ARBA" id="ARBA00022840"/>
    </source>
</evidence>
<reference evidence="4" key="1">
    <citation type="journal article" date="2013" name="Nature">
        <title>Insights into bilaterian evolution from three spiralian genomes.</title>
        <authorList>
            <person name="Simakov O."/>
            <person name="Marletaz F."/>
            <person name="Cho S.J."/>
            <person name="Edsinger-Gonzales E."/>
            <person name="Havlak P."/>
            <person name="Hellsten U."/>
            <person name="Kuo D.H."/>
            <person name="Larsson T."/>
            <person name="Lv J."/>
            <person name="Arendt D."/>
            <person name="Savage R."/>
            <person name="Osoegawa K."/>
            <person name="de Jong P."/>
            <person name="Grimwood J."/>
            <person name="Chapman J.A."/>
            <person name="Shapiro H."/>
            <person name="Aerts A."/>
            <person name="Otillar R.P."/>
            <person name="Terry A.Y."/>
            <person name="Boore J.L."/>
            <person name="Grigoriev I.V."/>
            <person name="Lindberg D.R."/>
            <person name="Seaver E.C."/>
            <person name="Weisblat D.A."/>
            <person name="Putnam N.H."/>
            <person name="Rokhsar D.S."/>
        </authorList>
    </citation>
    <scope>NUCLEOTIDE SEQUENCE</scope>
</reference>
<evidence type="ECO:0008006" key="5">
    <source>
        <dbReference type="Google" id="ProtNLM"/>
    </source>
</evidence>
<sequence length="361" mass="42402">LSNCKYEAVHSASQRFGFRLVNELDEWNLLWSDSCVPLSKLMDMKKFQKVNHFPGMLEICRKDLLARNLNRALKLFPKEYNFFPKTFYLPADFSEFRTYTRHRKRSIFILKPENNCQGSKGIRLARNTKVETNGEHVLCQHYISRPYLVDNLKFDLRIYVLVTCCDPLRIYVYNEGLARFATVPYQQPNKNNIDNVFMHLTNYSINKRSKDFNTDEDSGNKRRLSTIYNILEGEGKDVKKLISEIDDIIIKTIISICSVLKRNHISLFLRHTISSACFEILGFDILLDKDLKPFLLEVNHSPSFAMDTPLDREIKEGLIFDTLRMIDFNRIDKKKCLEEKRKYVTCRLTPAQKTFQLLLVL</sequence>
<gene>
    <name evidence="4" type="ORF">HELRODRAFT_83982</name>
</gene>
<keyword evidence="3" id="KW-0067">ATP-binding</keyword>
<dbReference type="SUPFAM" id="SSF56059">
    <property type="entry name" value="Glutathione synthetase ATP-binding domain-like"/>
    <property type="match status" value="1"/>
</dbReference>
<dbReference type="RefSeq" id="XP_009022044.1">
    <property type="nucleotide sequence ID" value="XM_009023796.1"/>
</dbReference>
<dbReference type="PANTHER" id="PTHR12241:SF161">
    <property type="entry name" value="TUBULIN POLYGLUTAMYLASE TTLL6"/>
    <property type="match status" value="1"/>
</dbReference>
<dbReference type="PANTHER" id="PTHR12241">
    <property type="entry name" value="TUBULIN POLYGLUTAMYLASE"/>
    <property type="match status" value="1"/>
</dbReference>
<dbReference type="Gene3D" id="3.30.470.20">
    <property type="entry name" value="ATP-grasp fold, B domain"/>
    <property type="match status" value="1"/>
</dbReference>
<dbReference type="InterPro" id="IPR004344">
    <property type="entry name" value="TTL/TTLL_fam"/>
</dbReference>
<dbReference type="GeneID" id="20216272"/>
<keyword evidence="2" id="KW-0547">Nucleotide-binding</keyword>
<name>V3U061_HELRO</name>
<dbReference type="Pfam" id="PF03133">
    <property type="entry name" value="TTL"/>
    <property type="match status" value="1"/>
</dbReference>
<keyword evidence="1" id="KW-0436">Ligase</keyword>
<proteinExistence type="predicted"/>
<feature type="non-terminal residue" evidence="4">
    <location>
        <position position="1"/>
    </location>
</feature>
<dbReference type="PROSITE" id="PS51221">
    <property type="entry name" value="TTL"/>
    <property type="match status" value="1"/>
</dbReference>
<evidence type="ECO:0000256" key="2">
    <source>
        <dbReference type="ARBA" id="ARBA00022741"/>
    </source>
</evidence>
<dbReference type="HOGENOM" id="CLU_010131_1_1_1"/>
<protein>
    <recommendedName>
        <fullName evidence="5">Tubulin--tyrosine ligase-like protein 9</fullName>
    </recommendedName>
</protein>
<accession>V3U061</accession>